<accession>A0A2X0QFQ9</accession>
<dbReference type="Pfam" id="PF12688">
    <property type="entry name" value="TPR_5"/>
    <property type="match status" value="1"/>
</dbReference>
<dbReference type="SMART" id="SM00028">
    <property type="entry name" value="TPR"/>
    <property type="match status" value="1"/>
</dbReference>
<dbReference type="InterPro" id="IPR019734">
    <property type="entry name" value="TPR_rpt"/>
</dbReference>
<evidence type="ECO:0000259" key="2">
    <source>
        <dbReference type="Pfam" id="PF12688"/>
    </source>
</evidence>
<sequence length="159" mass="17966">MKERLQAALDLRYKNNEKSNEMLVELVKKFPTDSVINYQCAWSFDLLSNEVAAIPLYEKAIMLGLKADALADALIGLGSSYRSIGKYDKALLTFETAIEKFPTNLVFQTFKSMTLYNLNDSEQAVEELLKILVKSTNDEHIKKYSKALLNYAADLNKIG</sequence>
<dbReference type="InterPro" id="IPR041656">
    <property type="entry name" value="TPR_5"/>
</dbReference>
<dbReference type="Gene3D" id="1.25.40.10">
    <property type="entry name" value="Tetratricopeptide repeat domain"/>
    <property type="match status" value="1"/>
</dbReference>
<dbReference type="InterPro" id="IPR011990">
    <property type="entry name" value="TPR-like_helical_dom_sf"/>
</dbReference>
<protein>
    <recommendedName>
        <fullName evidence="2">Tetratrico peptide repeat group 5 domain-containing protein</fullName>
    </recommendedName>
</protein>
<organism evidence="3 4">
    <name type="scientific">Brochothrix thermosphacta</name>
    <name type="common">Microbacterium thermosphactum</name>
    <dbReference type="NCBI Taxonomy" id="2756"/>
    <lineage>
        <taxon>Bacteria</taxon>
        <taxon>Bacillati</taxon>
        <taxon>Bacillota</taxon>
        <taxon>Bacilli</taxon>
        <taxon>Bacillales</taxon>
        <taxon>Listeriaceae</taxon>
        <taxon>Brochothrix</taxon>
    </lineage>
</organism>
<dbReference type="PROSITE" id="PS50293">
    <property type="entry name" value="TPR_REGION"/>
    <property type="match status" value="1"/>
</dbReference>
<feature type="domain" description="Tetratrico peptide repeat group 5" evidence="2">
    <location>
        <begin position="35"/>
        <end position="155"/>
    </location>
</feature>
<dbReference type="PROSITE" id="PS50005">
    <property type="entry name" value="TPR"/>
    <property type="match status" value="1"/>
</dbReference>
<dbReference type="RefSeq" id="WP_120487565.1">
    <property type="nucleotide sequence ID" value="NZ_CBCPKC010000002.1"/>
</dbReference>
<dbReference type="SUPFAM" id="SSF48452">
    <property type="entry name" value="TPR-like"/>
    <property type="match status" value="1"/>
</dbReference>
<evidence type="ECO:0000256" key="1">
    <source>
        <dbReference type="PROSITE-ProRule" id="PRU00339"/>
    </source>
</evidence>
<dbReference type="EMBL" id="OUNC01000008">
    <property type="protein sequence ID" value="SPP27545.1"/>
    <property type="molecule type" value="Genomic_DNA"/>
</dbReference>
<dbReference type="Proteomes" id="UP000270190">
    <property type="component" value="Unassembled WGS sequence"/>
</dbReference>
<reference evidence="4" key="1">
    <citation type="submission" date="2018-04" db="EMBL/GenBank/DDBJ databases">
        <authorList>
            <person name="Illikoud N."/>
        </authorList>
    </citation>
    <scope>NUCLEOTIDE SEQUENCE [LARGE SCALE GENOMIC DNA]</scope>
</reference>
<gene>
    <name evidence="3" type="ORF">BTBSAS_160048</name>
</gene>
<keyword evidence="1" id="KW-0802">TPR repeat</keyword>
<name>A0A2X0QFQ9_BROTH</name>
<evidence type="ECO:0000313" key="4">
    <source>
        <dbReference type="Proteomes" id="UP000270190"/>
    </source>
</evidence>
<proteinExistence type="predicted"/>
<evidence type="ECO:0000313" key="3">
    <source>
        <dbReference type="EMBL" id="SPP27545.1"/>
    </source>
</evidence>
<feature type="repeat" description="TPR" evidence="1">
    <location>
        <begin position="71"/>
        <end position="104"/>
    </location>
</feature>
<dbReference type="AlphaFoldDB" id="A0A2X0QFQ9"/>